<evidence type="ECO:0000259" key="3">
    <source>
        <dbReference type="Pfam" id="PF01887"/>
    </source>
</evidence>
<feature type="domain" description="S-adenosyl-l-methionine hydroxide adenosyltransferase N-terminal" evidence="3">
    <location>
        <begin position="6"/>
        <end position="154"/>
    </location>
</feature>
<accession>A0A6N8CVA5</accession>
<reference evidence="5 6" key="1">
    <citation type="submission" date="2019-11" db="EMBL/GenBank/DDBJ databases">
        <title>Terrilactibacillus tamarindus sp. nov. BCM23-1 isolated from bark of Tamarindus indica.</title>
        <authorList>
            <person name="Kingkaew E."/>
            <person name="Tanasupawat S."/>
        </authorList>
    </citation>
    <scope>NUCLEOTIDE SEQUENCE [LARGE SCALE GENOMIC DNA]</scope>
    <source>
        <strain evidence="5 6">BCM23-1</strain>
    </source>
</reference>
<dbReference type="AlphaFoldDB" id="A0A6N8CVA5"/>
<dbReference type="EMBL" id="WNHB01000030">
    <property type="protein sequence ID" value="MTT33203.1"/>
    <property type="molecule type" value="Genomic_DNA"/>
</dbReference>
<dbReference type="SUPFAM" id="SSF102522">
    <property type="entry name" value="Bacterial fluorinating enzyme, N-terminal domain"/>
    <property type="match status" value="1"/>
</dbReference>
<sequence length="285" mass="32209">MENCLLLQTDFGLSDGAVSAMYGVSNRVSPTLHIYDLTHDIPPYNIWEASYRLLQTVTYWQEGTVFVSVVDPGVGSERKSVAVKLKSGQYIITPDNGTLTHVKKYIGIEEARQINENKDRLPDSYQSHTFHGRDVYAYNGARLAANQVKFEELGSKMTTSELVELPTKEAKKTDQFVEGTIDVLDIRFGSLWTNIHHELFAKLNVHYGDQVEIAIKNKEREVYKNTMKFAKSFADARIGEPLLYINSLLNLAVAINQESFSKVYNIGTGIDWSISCRKAPKIVYE</sequence>
<feature type="domain" description="S-adenosyl-l-methionine hydroxide adenosyltransferase C-terminal" evidence="4">
    <location>
        <begin position="179"/>
        <end position="272"/>
    </location>
</feature>
<dbReference type="Pfam" id="PF01887">
    <property type="entry name" value="SAM_HAT_N"/>
    <property type="match status" value="1"/>
</dbReference>
<dbReference type="PIRSF" id="PIRSF006779">
    <property type="entry name" value="UCP006779"/>
    <property type="match status" value="1"/>
</dbReference>
<dbReference type="RefSeq" id="WP_155221107.1">
    <property type="nucleotide sequence ID" value="NZ_WNHB01000030.1"/>
</dbReference>
<dbReference type="GO" id="GO:0000428">
    <property type="term" value="C:DNA-directed RNA polymerase complex"/>
    <property type="evidence" value="ECO:0007669"/>
    <property type="project" value="UniProtKB-KW"/>
</dbReference>
<keyword evidence="1" id="KW-0949">S-adenosyl-L-methionine</keyword>
<dbReference type="SUPFAM" id="SSF101852">
    <property type="entry name" value="Bacterial fluorinating enzyme, C-terminal domain"/>
    <property type="match status" value="1"/>
</dbReference>
<evidence type="ECO:0000313" key="5">
    <source>
        <dbReference type="EMBL" id="MTT33203.1"/>
    </source>
</evidence>
<comment type="similarity">
    <text evidence="2">Belongs to the SAM hydrolase / SAM-dependent halogenase family.</text>
</comment>
<dbReference type="InterPro" id="IPR002747">
    <property type="entry name" value="SAM_OH_AdoTrfase"/>
</dbReference>
<dbReference type="InterPro" id="IPR023228">
    <property type="entry name" value="SAM_OH_AdoTrfase_N_sf"/>
</dbReference>
<keyword evidence="5" id="KW-0240">DNA-directed RNA polymerase</keyword>
<dbReference type="Proteomes" id="UP000440978">
    <property type="component" value="Unassembled WGS sequence"/>
</dbReference>
<dbReference type="InterPro" id="IPR046469">
    <property type="entry name" value="SAM_HAT_N"/>
</dbReference>
<evidence type="ECO:0000313" key="6">
    <source>
        <dbReference type="Proteomes" id="UP000440978"/>
    </source>
</evidence>
<dbReference type="Gene3D" id="3.40.50.10790">
    <property type="entry name" value="S-adenosyl-l-methionine hydroxide adenosyltransferase, N-terminal"/>
    <property type="match status" value="1"/>
</dbReference>
<keyword evidence="5" id="KW-0804">Transcription</keyword>
<dbReference type="PANTHER" id="PTHR35092:SF1">
    <property type="entry name" value="CHLORINASE MJ1651"/>
    <property type="match status" value="1"/>
</dbReference>
<protein>
    <submittedName>
        <fullName evidence="5">DNA-directed RNA polymerase subunit delta</fullName>
    </submittedName>
</protein>
<evidence type="ECO:0000259" key="4">
    <source>
        <dbReference type="Pfam" id="PF20257"/>
    </source>
</evidence>
<dbReference type="OrthoDB" id="9792195at2"/>
<dbReference type="Pfam" id="PF20257">
    <property type="entry name" value="SAM_HAT_C"/>
    <property type="match status" value="1"/>
</dbReference>
<evidence type="ECO:0000256" key="2">
    <source>
        <dbReference type="ARBA" id="ARBA00024035"/>
    </source>
</evidence>
<dbReference type="InterPro" id="IPR023227">
    <property type="entry name" value="SAM_OH_AdoTrfase_C_sf"/>
</dbReference>
<name>A0A6N8CVA5_9BACI</name>
<comment type="caution">
    <text evidence="5">The sequence shown here is derived from an EMBL/GenBank/DDBJ whole genome shotgun (WGS) entry which is preliminary data.</text>
</comment>
<proteinExistence type="inferred from homology"/>
<gene>
    <name evidence="5" type="ORF">GMB86_14485</name>
</gene>
<dbReference type="Gene3D" id="2.40.30.90">
    <property type="entry name" value="Bacterial fluorinating enzyme like"/>
    <property type="match status" value="1"/>
</dbReference>
<organism evidence="5 6">
    <name type="scientific">Terrilactibacillus tamarindi</name>
    <dbReference type="NCBI Taxonomy" id="2599694"/>
    <lineage>
        <taxon>Bacteria</taxon>
        <taxon>Bacillati</taxon>
        <taxon>Bacillota</taxon>
        <taxon>Bacilli</taxon>
        <taxon>Bacillales</taxon>
        <taxon>Bacillaceae</taxon>
        <taxon>Terrilactibacillus</taxon>
    </lineage>
</organism>
<dbReference type="InterPro" id="IPR046470">
    <property type="entry name" value="SAM_HAT_C"/>
</dbReference>
<evidence type="ECO:0000256" key="1">
    <source>
        <dbReference type="ARBA" id="ARBA00022691"/>
    </source>
</evidence>
<dbReference type="PANTHER" id="PTHR35092">
    <property type="entry name" value="CHLORINASE MJ1651"/>
    <property type="match status" value="1"/>
</dbReference>
<keyword evidence="6" id="KW-1185">Reference proteome</keyword>